<dbReference type="Proteomes" id="UP000179769">
    <property type="component" value="Unassembled WGS sequence"/>
</dbReference>
<accession>A0A1S1R1A4</accession>
<organism evidence="1 2">
    <name type="scientific">Parafrankia soli</name>
    <dbReference type="NCBI Taxonomy" id="2599596"/>
    <lineage>
        <taxon>Bacteria</taxon>
        <taxon>Bacillati</taxon>
        <taxon>Actinomycetota</taxon>
        <taxon>Actinomycetes</taxon>
        <taxon>Frankiales</taxon>
        <taxon>Frankiaceae</taxon>
        <taxon>Parafrankia</taxon>
    </lineage>
</organism>
<keyword evidence="2" id="KW-1185">Reference proteome</keyword>
<dbReference type="RefSeq" id="WP_071061112.1">
    <property type="nucleotide sequence ID" value="NZ_JBFLUH010000005.1"/>
</dbReference>
<gene>
    <name evidence="1" type="ORF">BBK14_13680</name>
</gene>
<protein>
    <submittedName>
        <fullName evidence="1">Uncharacterized protein</fullName>
    </submittedName>
</protein>
<evidence type="ECO:0000313" key="1">
    <source>
        <dbReference type="EMBL" id="OHV39717.1"/>
    </source>
</evidence>
<sequence>MSTGAFRRFSAPGKILTVLGDSGWSASGLFSGEVDAVLADPTGWVEHSGVTWTSVGSRT</sequence>
<comment type="caution">
    <text evidence="1">The sequence shown here is derived from an EMBL/GenBank/DDBJ whole genome shotgun (WGS) entry which is preliminary data.</text>
</comment>
<evidence type="ECO:0000313" key="2">
    <source>
        <dbReference type="Proteomes" id="UP000179769"/>
    </source>
</evidence>
<name>A0A1S1R1A4_9ACTN</name>
<dbReference type="EMBL" id="MAXA01000091">
    <property type="protein sequence ID" value="OHV39717.1"/>
    <property type="molecule type" value="Genomic_DNA"/>
</dbReference>
<proteinExistence type="predicted"/>
<reference evidence="2" key="1">
    <citation type="submission" date="2016-07" db="EMBL/GenBank/DDBJ databases">
        <title>Frankia sp. NRRL B-16219 Genome sequencing.</title>
        <authorList>
            <person name="Ghodhbane-Gtari F."/>
            <person name="Swanson E."/>
            <person name="Gueddou A."/>
            <person name="Louati M."/>
            <person name="Nouioui I."/>
            <person name="Hezbri K."/>
            <person name="Abebe-Akele F."/>
            <person name="Simpson S."/>
            <person name="Morris K."/>
            <person name="Thomas K."/>
            <person name="Gtari M."/>
            <person name="Tisa L.S."/>
        </authorList>
    </citation>
    <scope>NUCLEOTIDE SEQUENCE [LARGE SCALE GENOMIC DNA]</scope>
    <source>
        <strain evidence="2">NRRL B-16219</strain>
    </source>
</reference>
<dbReference type="AlphaFoldDB" id="A0A1S1R1A4"/>